<dbReference type="Pfam" id="PF08843">
    <property type="entry name" value="AbiEii"/>
    <property type="match status" value="1"/>
</dbReference>
<reference evidence="1" key="1">
    <citation type="submission" date="2019-03" db="EMBL/GenBank/DDBJ databases">
        <title>Single cell metagenomics reveals metabolic interactions within the superorganism composed of flagellate Streblomastix strix and complex community of Bacteroidetes bacteria on its surface.</title>
        <authorList>
            <person name="Treitli S.C."/>
            <person name="Kolisko M."/>
            <person name="Husnik F."/>
            <person name="Keeling P."/>
            <person name="Hampl V."/>
        </authorList>
    </citation>
    <scope>NUCLEOTIDE SEQUENCE</scope>
    <source>
        <strain evidence="1">STM</strain>
    </source>
</reference>
<evidence type="ECO:0000313" key="1">
    <source>
        <dbReference type="EMBL" id="KAA6328637.1"/>
    </source>
</evidence>
<evidence type="ECO:0008006" key="2">
    <source>
        <dbReference type="Google" id="ProtNLM"/>
    </source>
</evidence>
<dbReference type="InterPro" id="IPR014942">
    <property type="entry name" value="AbiEii"/>
</dbReference>
<dbReference type="EMBL" id="SNRY01001786">
    <property type="protein sequence ID" value="KAA6328637.1"/>
    <property type="molecule type" value="Genomic_DNA"/>
</dbReference>
<comment type="caution">
    <text evidence="1">The sequence shown here is derived from an EMBL/GenBank/DDBJ whole genome shotgun (WGS) entry which is preliminary data.</text>
</comment>
<name>A0A5J4R3B8_9ZZZZ</name>
<accession>A0A5J4R3B8</accession>
<dbReference type="AlphaFoldDB" id="A0A5J4R3B8"/>
<organism evidence="1">
    <name type="scientific">termite gut metagenome</name>
    <dbReference type="NCBI Taxonomy" id="433724"/>
    <lineage>
        <taxon>unclassified sequences</taxon>
        <taxon>metagenomes</taxon>
        <taxon>organismal metagenomes</taxon>
    </lineage>
</organism>
<sequence>MIPQRYIEEWKSEAPWTSDAQVEQDLVIARAIIEIFSDDLLRQSLAFRGGTALHKLYLKPQTRYSEDIDLVQINSEPINPILKQIRERLSFLGTKRTVKQHIHNNTMIYRFETEVQPIVNMRLKIEINTREHLNILGLKKVPYEVKNSWFSGQCNVTGYEIEELMGTKLKALYQRKKGRDLFDLYWVLTHQVIDTEKLIHCYKVHMENAVDKPPTQKQFLANMNEKLTDKEFTEDIQMVLKRGVEYDNEVAWELVKKELIEKML</sequence>
<dbReference type="Gene3D" id="3.10.450.620">
    <property type="entry name" value="JHP933, nucleotidyltransferase-like core domain"/>
    <property type="match status" value="1"/>
</dbReference>
<gene>
    <name evidence="1" type="ORF">EZS27_022486</name>
</gene>
<protein>
    <recommendedName>
        <fullName evidence="2">Nucleotidyl transferase AbiEii/AbiGii toxin family protein</fullName>
    </recommendedName>
</protein>
<proteinExistence type="predicted"/>